<dbReference type="SMART" id="SM00521">
    <property type="entry name" value="CBF"/>
    <property type="match status" value="1"/>
</dbReference>
<dbReference type="PROSITE" id="PS51152">
    <property type="entry name" value="NFYA_HAP2_2"/>
    <property type="match status" value="1"/>
</dbReference>
<dbReference type="STRING" id="22663.A0A2I0I7X7"/>
<comment type="similarity">
    <text evidence="8">Belongs to the NFYA/HAP2 subunit family.</text>
</comment>
<dbReference type="OrthoDB" id="1097733at2759"/>
<evidence type="ECO:0000256" key="5">
    <source>
        <dbReference type="ARBA" id="ARBA00023163"/>
    </source>
</evidence>
<evidence type="ECO:0000256" key="6">
    <source>
        <dbReference type="ARBA" id="ARBA00023242"/>
    </source>
</evidence>
<evidence type="ECO:0000256" key="4">
    <source>
        <dbReference type="ARBA" id="ARBA00023159"/>
    </source>
</evidence>
<dbReference type="Proteomes" id="UP000233551">
    <property type="component" value="Unassembled WGS sequence"/>
</dbReference>
<keyword evidence="6 8" id="KW-0539">Nucleus</keyword>
<keyword evidence="3 8" id="KW-0238">DNA-binding</keyword>
<dbReference type="PANTHER" id="PTHR12632">
    <property type="entry name" value="TRANSCRIPTION FACTOR NF-Y ALPHA-RELATED"/>
    <property type="match status" value="1"/>
</dbReference>
<comment type="subcellular location">
    <subcellularLocation>
        <location evidence="1 8">Nucleus</location>
    </subcellularLocation>
</comment>
<name>A0A2I0I7X7_PUNGR</name>
<evidence type="ECO:0000313" key="9">
    <source>
        <dbReference type="EMBL" id="PKI40081.1"/>
    </source>
</evidence>
<keyword evidence="2 8" id="KW-0805">Transcription regulation</keyword>
<evidence type="ECO:0000256" key="1">
    <source>
        <dbReference type="ARBA" id="ARBA00004123"/>
    </source>
</evidence>
<keyword evidence="10" id="KW-1185">Reference proteome</keyword>
<dbReference type="InterPro" id="IPR001289">
    <property type="entry name" value="NFYA"/>
</dbReference>
<dbReference type="GO" id="GO:0016602">
    <property type="term" value="C:CCAAT-binding factor complex"/>
    <property type="evidence" value="ECO:0007669"/>
    <property type="project" value="InterPro"/>
</dbReference>
<dbReference type="PRINTS" id="PR00616">
    <property type="entry name" value="CCAATSUBUNTB"/>
</dbReference>
<comment type="subunit">
    <text evidence="7">Heterotrimeric transcription factor composed of three components, NF-YA, NF-YB and NF-YC. NF-YB and NF-YC must interact and dimerize for NF-YA association and DNA binding.</text>
</comment>
<sequence length="292" mass="32334">MSEKVDTFSSQPWWDEIRHDATADLLKGSMIDFSSDGNGGLGSKIINLEKTTPHDQSDTRKLAGIDVVSQPDKLFGSEQQHRQQASSAFHPTRRSDLVQPSKQELIDHSMACGSYQFSEPYYGGVMPTYLSQSLPHLHCLGMHSSRAVLPLGVAEEPVYVNAKQYHGILRRRQVRAKAELEKKLIKVRRPYLHESRHLHAMRRARGCGGRFLDTKKLGNGSSAGNASTNPDSRASTEKTGSEQTSFGSLSSESVPFNLSLGEPQPTGHDQMGFHLFSHHTLSDSRAAELRDP</sequence>
<dbReference type="PROSITE" id="PS00686">
    <property type="entry name" value="NFYA_HAP2_1"/>
    <property type="match status" value="1"/>
</dbReference>
<dbReference type="EMBL" id="PGOL01003669">
    <property type="protein sequence ID" value="PKI40081.1"/>
    <property type="molecule type" value="Genomic_DNA"/>
</dbReference>
<reference evidence="9 10" key="1">
    <citation type="submission" date="2017-11" db="EMBL/GenBank/DDBJ databases">
        <title>De-novo sequencing of pomegranate (Punica granatum L.) genome.</title>
        <authorList>
            <person name="Akparov Z."/>
            <person name="Amiraslanov A."/>
            <person name="Hajiyeva S."/>
            <person name="Abbasov M."/>
            <person name="Kaur K."/>
            <person name="Hamwieh A."/>
            <person name="Solovyev V."/>
            <person name="Salamov A."/>
            <person name="Braich B."/>
            <person name="Kosarev P."/>
            <person name="Mahmoud A."/>
            <person name="Hajiyev E."/>
            <person name="Babayeva S."/>
            <person name="Izzatullayeva V."/>
            <person name="Mammadov A."/>
            <person name="Mammadov A."/>
            <person name="Sharifova S."/>
            <person name="Ojaghi J."/>
            <person name="Eynullazada K."/>
            <person name="Bayramov B."/>
            <person name="Abdulazimova A."/>
            <person name="Shahmuradov I."/>
        </authorList>
    </citation>
    <scope>NUCLEOTIDE SEQUENCE [LARGE SCALE GENOMIC DNA]</scope>
    <source>
        <strain evidence="10">cv. AG2017</strain>
        <tissue evidence="9">Leaf</tissue>
    </source>
</reference>
<dbReference type="InterPro" id="IPR018362">
    <property type="entry name" value="CCAAT-binding_factor_CS"/>
</dbReference>
<dbReference type="GO" id="GO:0003677">
    <property type="term" value="F:DNA binding"/>
    <property type="evidence" value="ECO:0007669"/>
    <property type="project" value="UniProtKB-KW"/>
</dbReference>
<dbReference type="Gene3D" id="6.10.250.2430">
    <property type="match status" value="1"/>
</dbReference>
<comment type="caution">
    <text evidence="9">The sequence shown here is derived from an EMBL/GenBank/DDBJ whole genome shotgun (WGS) entry which is preliminary data.</text>
</comment>
<comment type="function">
    <text evidence="8">Component of the sequence-specific heterotrimeric transcription factor (NF-Y) which specifically recognizes a 5'-CCAAT-3' box motif found in the promoters of its target genes.</text>
</comment>
<evidence type="ECO:0000256" key="7">
    <source>
        <dbReference type="ARBA" id="ARBA00025911"/>
    </source>
</evidence>
<dbReference type="Pfam" id="PF02045">
    <property type="entry name" value="CBFB_NFYA"/>
    <property type="match status" value="1"/>
</dbReference>
<evidence type="ECO:0000256" key="2">
    <source>
        <dbReference type="ARBA" id="ARBA00023015"/>
    </source>
</evidence>
<organism evidence="9 10">
    <name type="scientific">Punica granatum</name>
    <name type="common">Pomegranate</name>
    <dbReference type="NCBI Taxonomy" id="22663"/>
    <lineage>
        <taxon>Eukaryota</taxon>
        <taxon>Viridiplantae</taxon>
        <taxon>Streptophyta</taxon>
        <taxon>Embryophyta</taxon>
        <taxon>Tracheophyta</taxon>
        <taxon>Spermatophyta</taxon>
        <taxon>Magnoliopsida</taxon>
        <taxon>eudicotyledons</taxon>
        <taxon>Gunneridae</taxon>
        <taxon>Pentapetalae</taxon>
        <taxon>rosids</taxon>
        <taxon>malvids</taxon>
        <taxon>Myrtales</taxon>
        <taxon>Lythraceae</taxon>
        <taxon>Punica</taxon>
    </lineage>
</organism>
<evidence type="ECO:0000313" key="10">
    <source>
        <dbReference type="Proteomes" id="UP000233551"/>
    </source>
</evidence>
<accession>A0A2I0I7X7</accession>
<proteinExistence type="inferred from homology"/>
<keyword evidence="4" id="KW-0010">Activator</keyword>
<dbReference type="GeneID" id="116208097"/>
<dbReference type="GO" id="GO:0003700">
    <property type="term" value="F:DNA-binding transcription factor activity"/>
    <property type="evidence" value="ECO:0007669"/>
    <property type="project" value="UniProtKB-UniRule"/>
</dbReference>
<gene>
    <name evidence="9" type="ORF">CRG98_039534</name>
</gene>
<dbReference type="AlphaFoldDB" id="A0A2I0I7X7"/>
<protein>
    <recommendedName>
        <fullName evidence="8">Nuclear transcription factor Y subunit</fullName>
    </recommendedName>
</protein>
<evidence type="ECO:0000256" key="3">
    <source>
        <dbReference type="ARBA" id="ARBA00023125"/>
    </source>
</evidence>
<evidence type="ECO:0000256" key="8">
    <source>
        <dbReference type="RuleBase" id="RU367155"/>
    </source>
</evidence>
<keyword evidence="5 8" id="KW-0804">Transcription</keyword>